<accession>A0ACB9C3J8</accession>
<protein>
    <submittedName>
        <fullName evidence="1">Uncharacterized protein</fullName>
    </submittedName>
</protein>
<proteinExistence type="predicted"/>
<dbReference type="EMBL" id="CM042051">
    <property type="protein sequence ID" value="KAI3728818.1"/>
    <property type="molecule type" value="Genomic_DNA"/>
</dbReference>
<reference evidence="2" key="1">
    <citation type="journal article" date="2022" name="Mol. Ecol. Resour.">
        <title>The genomes of chicory, endive, great burdock and yacon provide insights into Asteraceae palaeo-polyploidization history and plant inulin production.</title>
        <authorList>
            <person name="Fan W."/>
            <person name="Wang S."/>
            <person name="Wang H."/>
            <person name="Wang A."/>
            <person name="Jiang F."/>
            <person name="Liu H."/>
            <person name="Zhao H."/>
            <person name="Xu D."/>
            <person name="Zhang Y."/>
        </authorList>
    </citation>
    <scope>NUCLEOTIDE SEQUENCE [LARGE SCALE GENOMIC DNA]</scope>
    <source>
        <strain evidence="2">cv. Niubang</strain>
    </source>
</reference>
<sequence>MPRSKVKLEYITDEYARKTSFTKRKTSVMKKLNELCTLCGVEACAIMYSEYDPEVQVWPNNIGVQYVLDQFMTVPEVEQSKKMVNQDSYIRKRISKTKEQIDKNSKDNRERTIGLVVSECLSGEKSVTNLTLMDLKDMVFFIDYNISDIEARLEFLKGGGAPAPPPRQPHLVQPQADVGGSNTVNHMVEGVAADGYVPVVENPGALDGIIPSTEWFADWVDGLSYGQGEMNPYAGDPNPSWSGPSSSKTN</sequence>
<reference evidence="1 2" key="2">
    <citation type="journal article" date="2022" name="Mol. Ecol. Resour.">
        <title>The genomes of chicory, endive, great burdock and yacon provide insights into Asteraceae paleo-polyploidization history and plant inulin production.</title>
        <authorList>
            <person name="Fan W."/>
            <person name="Wang S."/>
            <person name="Wang H."/>
            <person name="Wang A."/>
            <person name="Jiang F."/>
            <person name="Liu H."/>
            <person name="Zhao H."/>
            <person name="Xu D."/>
            <person name="Zhang Y."/>
        </authorList>
    </citation>
    <scope>NUCLEOTIDE SEQUENCE [LARGE SCALE GENOMIC DNA]</scope>
    <source>
        <strain evidence="2">cv. Niubang</strain>
    </source>
</reference>
<evidence type="ECO:0000313" key="2">
    <source>
        <dbReference type="Proteomes" id="UP001055879"/>
    </source>
</evidence>
<evidence type="ECO:0000313" key="1">
    <source>
        <dbReference type="EMBL" id="KAI3728818.1"/>
    </source>
</evidence>
<comment type="caution">
    <text evidence="1">The sequence shown here is derived from an EMBL/GenBank/DDBJ whole genome shotgun (WGS) entry which is preliminary data.</text>
</comment>
<gene>
    <name evidence="1" type="ORF">L6452_17462</name>
</gene>
<dbReference type="Proteomes" id="UP001055879">
    <property type="component" value="Linkage Group LG05"/>
</dbReference>
<keyword evidence="2" id="KW-1185">Reference proteome</keyword>
<name>A0ACB9C3J8_ARCLA</name>
<organism evidence="1 2">
    <name type="scientific">Arctium lappa</name>
    <name type="common">Greater burdock</name>
    <name type="synonym">Lappa major</name>
    <dbReference type="NCBI Taxonomy" id="4217"/>
    <lineage>
        <taxon>Eukaryota</taxon>
        <taxon>Viridiplantae</taxon>
        <taxon>Streptophyta</taxon>
        <taxon>Embryophyta</taxon>
        <taxon>Tracheophyta</taxon>
        <taxon>Spermatophyta</taxon>
        <taxon>Magnoliopsida</taxon>
        <taxon>eudicotyledons</taxon>
        <taxon>Gunneridae</taxon>
        <taxon>Pentapetalae</taxon>
        <taxon>asterids</taxon>
        <taxon>campanulids</taxon>
        <taxon>Asterales</taxon>
        <taxon>Asteraceae</taxon>
        <taxon>Carduoideae</taxon>
        <taxon>Cardueae</taxon>
        <taxon>Arctiinae</taxon>
        <taxon>Arctium</taxon>
    </lineage>
</organism>